<keyword evidence="8" id="KW-0804">Transcription</keyword>
<reference evidence="13" key="1">
    <citation type="submission" date="2025-08" db="UniProtKB">
        <authorList>
            <consortium name="Ensembl"/>
        </authorList>
    </citation>
    <scope>IDENTIFICATION</scope>
</reference>
<evidence type="ECO:0000256" key="9">
    <source>
        <dbReference type="ARBA" id="ARBA00023242"/>
    </source>
</evidence>
<dbReference type="FunFam" id="1.10.10.10:FF:000010">
    <property type="entry name" value="Forkhead box P2 isoform B"/>
    <property type="match status" value="1"/>
</dbReference>
<keyword evidence="7 10" id="KW-0238">DNA-binding</keyword>
<feature type="region of interest" description="Disordered" evidence="11">
    <location>
        <begin position="1"/>
        <end position="44"/>
    </location>
</feature>
<evidence type="ECO:0000256" key="5">
    <source>
        <dbReference type="ARBA" id="ARBA00022833"/>
    </source>
</evidence>
<feature type="compositionally biased region" description="Acidic residues" evidence="11">
    <location>
        <begin position="722"/>
        <end position="734"/>
    </location>
</feature>
<dbReference type="GO" id="GO:0008270">
    <property type="term" value="F:zinc ion binding"/>
    <property type="evidence" value="ECO:0007669"/>
    <property type="project" value="UniProtKB-KW"/>
</dbReference>
<name>A0A8B9VTR2_9AVES</name>
<feature type="region of interest" description="Disordered" evidence="11">
    <location>
        <begin position="242"/>
        <end position="289"/>
    </location>
</feature>
<sequence>MMVESASETIRSTPSGQNGVSSLTNQPDGGGGGGGREGAASGEANGEMSPVELLHFQQQQALQVARQFLLQQATGLSSPSSNEGKQPAVQVPVSVAMMSPQMITPQQMQQILSPPQLQALLQQQQAIMLQQLQEYYKKQQEQLHLQLLTQQQAGKQQPKEQPLGNKQLAFQQQLLQMQQLQQQHLLNLQRQGLVSLPPGQGTVPLQTLPQAVCPSDLQQLWKEVTAAQPVEDSIKQEGLDLTTNTSNSTSFSAAKVSPPISHHPLPNGQSTMHTPRRDSSSHEETPGSHPLYGHGECKWPGCETLCEDLGQFVKHLNTEHALDDRSTAQCRVQMQVVQQLEIQLAKESERLQAMMAHLHMRPSEPKPFSQPLNLVSSATLSKSTSDTFPDGLPHPPTSATAPITPLRQGPSVISSSTLHNVGPIRRRNSEKFCTPISSELAQNHEFYKNADVRPPFTYASLIRQVSAPLRRAGSAPVPKTLLWASCPLPAFLVQGEPPYQERSLQGTPPQTPNPAPGCARAVRVMLSSFSLVPQAILETPDRQLTLNEIYNWFTRMFAYFRRNTATWKNAVRHNLSLHKCFVRVENVKGAVWTVDEHEYQKRRPPKMTGSPTLVKNMISGLGYGALNASYQAALAESSFPLLNSPTMINTSSASGMLHVGHDDVSSTVEQVNSNGSNSPRLSPQQYSHPVHVKEEPAEAEDDSRPVSLLATTNQNVTIADDRDLEEELPVEDLS</sequence>
<feature type="compositionally biased region" description="Polar residues" evidence="11">
    <location>
        <begin position="1"/>
        <end position="27"/>
    </location>
</feature>
<dbReference type="InterPro" id="IPR050998">
    <property type="entry name" value="FOXP"/>
</dbReference>
<evidence type="ECO:0000256" key="6">
    <source>
        <dbReference type="ARBA" id="ARBA00023015"/>
    </source>
</evidence>
<dbReference type="PANTHER" id="PTHR45796:SF7">
    <property type="entry name" value="FORKHEAD BOX PROTEIN P4"/>
    <property type="match status" value="1"/>
</dbReference>
<dbReference type="InterPro" id="IPR001766">
    <property type="entry name" value="Fork_head_dom"/>
</dbReference>
<evidence type="ECO:0000256" key="11">
    <source>
        <dbReference type="SAM" id="MobiDB-lite"/>
    </source>
</evidence>
<dbReference type="Proteomes" id="UP000694549">
    <property type="component" value="Unplaced"/>
</dbReference>
<feature type="compositionally biased region" description="Basic and acidic residues" evidence="11">
    <location>
        <begin position="275"/>
        <end position="286"/>
    </location>
</feature>
<keyword evidence="14" id="KW-1185">Reference proteome</keyword>
<evidence type="ECO:0000256" key="4">
    <source>
        <dbReference type="ARBA" id="ARBA00022771"/>
    </source>
</evidence>
<dbReference type="Pfam" id="PF16159">
    <property type="entry name" value="FOXP-CC"/>
    <property type="match status" value="1"/>
</dbReference>
<dbReference type="GO" id="GO:0001227">
    <property type="term" value="F:DNA-binding transcription repressor activity, RNA polymerase II-specific"/>
    <property type="evidence" value="ECO:0007669"/>
    <property type="project" value="TreeGrafter"/>
</dbReference>
<dbReference type="PROSITE" id="PS00658">
    <property type="entry name" value="FORK_HEAD_2"/>
    <property type="match status" value="1"/>
</dbReference>
<evidence type="ECO:0000313" key="14">
    <source>
        <dbReference type="Proteomes" id="UP000694549"/>
    </source>
</evidence>
<dbReference type="AlphaFoldDB" id="A0A8B9VTR2"/>
<keyword evidence="4" id="KW-0863">Zinc-finger</keyword>
<dbReference type="PANTHER" id="PTHR45796">
    <property type="entry name" value="FORKHEAD BOX P, ISOFORM C"/>
    <property type="match status" value="1"/>
</dbReference>
<evidence type="ECO:0000259" key="12">
    <source>
        <dbReference type="PROSITE" id="PS50039"/>
    </source>
</evidence>
<feature type="domain" description="Fork-head" evidence="12">
    <location>
        <begin position="523"/>
        <end position="596"/>
    </location>
</feature>
<feature type="compositionally biased region" description="Gly residues" evidence="11">
    <location>
        <begin position="28"/>
        <end position="37"/>
    </location>
</feature>
<dbReference type="InterPro" id="IPR030456">
    <property type="entry name" value="TF_fork_head_CS_2"/>
</dbReference>
<dbReference type="InterPro" id="IPR032354">
    <property type="entry name" value="FOXP-CC"/>
</dbReference>
<accession>A0A8B9VTR2</accession>
<keyword evidence="6" id="KW-0805">Transcription regulation</keyword>
<feature type="region of interest" description="Disordered" evidence="11">
    <location>
        <begin position="666"/>
        <end position="734"/>
    </location>
</feature>
<dbReference type="Gene3D" id="1.10.10.10">
    <property type="entry name" value="Winged helix-like DNA-binding domain superfamily/Winged helix DNA-binding domain"/>
    <property type="match status" value="1"/>
</dbReference>
<protein>
    <recommendedName>
        <fullName evidence="12">Fork-head domain-containing protein</fullName>
    </recommendedName>
</protein>
<dbReference type="InterPro" id="IPR036388">
    <property type="entry name" value="WH-like_DNA-bd_sf"/>
</dbReference>
<dbReference type="GO" id="GO:0005634">
    <property type="term" value="C:nucleus"/>
    <property type="evidence" value="ECO:0007669"/>
    <property type="project" value="UniProtKB-SubCell"/>
</dbReference>
<keyword evidence="3" id="KW-0479">Metal-binding</keyword>
<dbReference type="SMART" id="SM00339">
    <property type="entry name" value="FH"/>
    <property type="match status" value="1"/>
</dbReference>
<feature type="compositionally biased region" description="Polar residues" evidence="11">
    <location>
        <begin position="666"/>
        <end position="687"/>
    </location>
</feature>
<dbReference type="Pfam" id="PF00250">
    <property type="entry name" value="Forkhead"/>
    <property type="match status" value="1"/>
</dbReference>
<dbReference type="GO" id="GO:0000978">
    <property type="term" value="F:RNA polymerase II cis-regulatory region sequence-specific DNA binding"/>
    <property type="evidence" value="ECO:0007669"/>
    <property type="project" value="TreeGrafter"/>
</dbReference>
<keyword evidence="5" id="KW-0862">Zinc</keyword>
<feature type="compositionally biased region" description="Low complexity" evidence="11">
    <location>
        <begin position="242"/>
        <end position="252"/>
    </location>
</feature>
<keyword evidence="2" id="KW-0678">Repressor</keyword>
<evidence type="ECO:0000256" key="1">
    <source>
        <dbReference type="ARBA" id="ARBA00004123"/>
    </source>
</evidence>
<organism evidence="13 14">
    <name type="scientific">Anas zonorhyncha</name>
    <name type="common">Eastern spot-billed duck</name>
    <dbReference type="NCBI Taxonomy" id="75864"/>
    <lineage>
        <taxon>Eukaryota</taxon>
        <taxon>Metazoa</taxon>
        <taxon>Chordata</taxon>
        <taxon>Craniata</taxon>
        <taxon>Vertebrata</taxon>
        <taxon>Euteleostomi</taxon>
        <taxon>Archelosauria</taxon>
        <taxon>Archosauria</taxon>
        <taxon>Dinosauria</taxon>
        <taxon>Saurischia</taxon>
        <taxon>Theropoda</taxon>
        <taxon>Coelurosauria</taxon>
        <taxon>Aves</taxon>
        <taxon>Neognathae</taxon>
        <taxon>Galloanserae</taxon>
        <taxon>Anseriformes</taxon>
        <taxon>Anatidae</taxon>
        <taxon>Anatinae</taxon>
        <taxon>Anas</taxon>
    </lineage>
</organism>
<evidence type="ECO:0000313" key="13">
    <source>
        <dbReference type="Ensembl" id="ENSAZOP00000025954.1"/>
    </source>
</evidence>
<keyword evidence="9 10" id="KW-0539">Nucleus</keyword>
<dbReference type="FunFam" id="1.20.5.340:FF:000005">
    <property type="entry name" value="Forkhead box P1, isoform CRA_f"/>
    <property type="match status" value="1"/>
</dbReference>
<dbReference type="SUPFAM" id="SSF46785">
    <property type="entry name" value="Winged helix' DNA-binding domain"/>
    <property type="match status" value="1"/>
</dbReference>
<dbReference type="InterPro" id="IPR036390">
    <property type="entry name" value="WH_DNA-bd_sf"/>
</dbReference>
<comment type="subcellular location">
    <subcellularLocation>
        <location evidence="1 10">Nucleus</location>
    </subcellularLocation>
</comment>
<evidence type="ECO:0000256" key="7">
    <source>
        <dbReference type="ARBA" id="ARBA00023125"/>
    </source>
</evidence>
<proteinExistence type="predicted"/>
<dbReference type="PROSITE" id="PS50039">
    <property type="entry name" value="FORK_HEAD_3"/>
    <property type="match status" value="1"/>
</dbReference>
<dbReference type="Ensembl" id="ENSAZOT00000027836.1">
    <property type="protein sequence ID" value="ENSAZOP00000025954.1"/>
    <property type="gene ID" value="ENSAZOG00000016607.1"/>
</dbReference>
<dbReference type="Gene3D" id="1.20.5.340">
    <property type="match status" value="1"/>
</dbReference>
<feature type="DNA-binding region" description="Fork-head" evidence="10">
    <location>
        <begin position="523"/>
        <end position="596"/>
    </location>
</feature>
<evidence type="ECO:0000256" key="8">
    <source>
        <dbReference type="ARBA" id="ARBA00023163"/>
    </source>
</evidence>
<reference evidence="13" key="2">
    <citation type="submission" date="2025-09" db="UniProtKB">
        <authorList>
            <consortium name="Ensembl"/>
        </authorList>
    </citation>
    <scope>IDENTIFICATION</scope>
</reference>
<evidence type="ECO:0000256" key="10">
    <source>
        <dbReference type="PROSITE-ProRule" id="PRU00089"/>
    </source>
</evidence>
<evidence type="ECO:0000256" key="2">
    <source>
        <dbReference type="ARBA" id="ARBA00022491"/>
    </source>
</evidence>
<evidence type="ECO:0000256" key="3">
    <source>
        <dbReference type="ARBA" id="ARBA00022723"/>
    </source>
</evidence>